<sequence length="348" mass="37618">MSSRTPGRNPTRADVALRAQTSPATVSYVVNNGPKFVSDETRQRVLRAIEELGYQPDPVALSFRGSDSNAIGMLVPNFNGPFFSDLVAEVERQASRRGKVVLVGSTGYHPSAERDMLQTFRNRRVQAVLVIGPTSHVGTSLSTSSVVHGAVNVLRFDTTRDVVPVGIAQRAAAREAARHLLGHGRRRVAAVFGPVAHDVFNIRYRGWRDATAYTAAQTKDLVRRAEYSFQGGFDATMDLFTQSILPDALFVSNDTQAIGALSALHRLGLTVPDDVAVVSIDATELSPFLIPPLTSVRQPTDLIAEAALDIVDSPEHSLPKDVRVPFSLELRESCGCPPPAATTPRADD</sequence>
<dbReference type="CDD" id="cd06267">
    <property type="entry name" value="PBP1_LacI_sugar_binding-like"/>
    <property type="match status" value="1"/>
</dbReference>
<evidence type="ECO:0000313" key="5">
    <source>
        <dbReference type="EMBL" id="NIH57249.1"/>
    </source>
</evidence>
<keyword evidence="1" id="KW-0805">Transcription regulation</keyword>
<dbReference type="InterPro" id="IPR010982">
    <property type="entry name" value="Lambda_DNA-bd_dom_sf"/>
</dbReference>
<dbReference type="Gene3D" id="1.10.260.40">
    <property type="entry name" value="lambda repressor-like DNA-binding domains"/>
    <property type="match status" value="1"/>
</dbReference>
<evidence type="ECO:0000256" key="3">
    <source>
        <dbReference type="ARBA" id="ARBA00023163"/>
    </source>
</evidence>
<dbReference type="EMBL" id="JAAMOZ010000001">
    <property type="protein sequence ID" value="NIH57249.1"/>
    <property type="molecule type" value="Genomic_DNA"/>
</dbReference>
<dbReference type="RefSeq" id="WP_167166789.1">
    <property type="nucleotide sequence ID" value="NZ_BAAAOO010000008.1"/>
</dbReference>
<dbReference type="Pfam" id="PF00356">
    <property type="entry name" value="LacI"/>
    <property type="match status" value="1"/>
</dbReference>
<dbReference type="SUPFAM" id="SSF47413">
    <property type="entry name" value="lambda repressor-like DNA-binding domains"/>
    <property type="match status" value="1"/>
</dbReference>
<dbReference type="PROSITE" id="PS50932">
    <property type="entry name" value="HTH_LACI_2"/>
    <property type="match status" value="1"/>
</dbReference>
<dbReference type="Proteomes" id="UP000749311">
    <property type="component" value="Unassembled WGS sequence"/>
</dbReference>
<comment type="caution">
    <text evidence="5">The sequence shown here is derived from an EMBL/GenBank/DDBJ whole genome shotgun (WGS) entry which is preliminary data.</text>
</comment>
<evidence type="ECO:0000313" key="6">
    <source>
        <dbReference type="Proteomes" id="UP000749311"/>
    </source>
</evidence>
<accession>A0ABX0SFZ6</accession>
<dbReference type="InterPro" id="IPR046335">
    <property type="entry name" value="LacI/GalR-like_sensor"/>
</dbReference>
<keyword evidence="6" id="KW-1185">Reference proteome</keyword>
<dbReference type="SUPFAM" id="SSF53822">
    <property type="entry name" value="Periplasmic binding protein-like I"/>
    <property type="match status" value="1"/>
</dbReference>
<dbReference type="Pfam" id="PF13377">
    <property type="entry name" value="Peripla_BP_3"/>
    <property type="match status" value="1"/>
</dbReference>
<evidence type="ECO:0000256" key="2">
    <source>
        <dbReference type="ARBA" id="ARBA00023125"/>
    </source>
</evidence>
<dbReference type="CDD" id="cd01392">
    <property type="entry name" value="HTH_LacI"/>
    <property type="match status" value="1"/>
</dbReference>
<keyword evidence="2" id="KW-0238">DNA-binding</keyword>
<proteinExistence type="predicted"/>
<dbReference type="InterPro" id="IPR000843">
    <property type="entry name" value="HTH_LacI"/>
</dbReference>
<keyword evidence="3" id="KW-0804">Transcription</keyword>
<gene>
    <name evidence="5" type="ORF">FB473_001894</name>
</gene>
<evidence type="ECO:0000256" key="1">
    <source>
        <dbReference type="ARBA" id="ARBA00023015"/>
    </source>
</evidence>
<evidence type="ECO:0000259" key="4">
    <source>
        <dbReference type="PROSITE" id="PS50932"/>
    </source>
</evidence>
<protein>
    <submittedName>
        <fullName evidence="5">LacI family transcriptional regulator</fullName>
    </submittedName>
</protein>
<feature type="domain" description="HTH lacI-type" evidence="4">
    <location>
        <begin position="10"/>
        <end position="65"/>
    </location>
</feature>
<dbReference type="PANTHER" id="PTHR30146">
    <property type="entry name" value="LACI-RELATED TRANSCRIPTIONAL REPRESSOR"/>
    <property type="match status" value="1"/>
</dbReference>
<dbReference type="PANTHER" id="PTHR30146:SF109">
    <property type="entry name" value="HTH-TYPE TRANSCRIPTIONAL REGULATOR GALS"/>
    <property type="match status" value="1"/>
</dbReference>
<organism evidence="5 6">
    <name type="scientific">Brooklawnia cerclae</name>
    <dbReference type="NCBI Taxonomy" id="349934"/>
    <lineage>
        <taxon>Bacteria</taxon>
        <taxon>Bacillati</taxon>
        <taxon>Actinomycetota</taxon>
        <taxon>Actinomycetes</taxon>
        <taxon>Propionibacteriales</taxon>
        <taxon>Propionibacteriaceae</taxon>
        <taxon>Brooklawnia</taxon>
    </lineage>
</organism>
<name>A0ABX0SFZ6_9ACTN</name>
<dbReference type="InterPro" id="IPR028082">
    <property type="entry name" value="Peripla_BP_I"/>
</dbReference>
<reference evidence="5 6" key="1">
    <citation type="submission" date="2020-02" db="EMBL/GenBank/DDBJ databases">
        <title>Sequencing the genomes of 1000 actinobacteria strains.</title>
        <authorList>
            <person name="Klenk H.-P."/>
        </authorList>
    </citation>
    <scope>NUCLEOTIDE SEQUENCE [LARGE SCALE GENOMIC DNA]</scope>
    <source>
        <strain evidence="5 6">DSM 19609</strain>
    </source>
</reference>
<dbReference type="SMART" id="SM00354">
    <property type="entry name" value="HTH_LACI"/>
    <property type="match status" value="1"/>
</dbReference>
<dbReference type="Gene3D" id="3.40.50.2300">
    <property type="match status" value="2"/>
</dbReference>